<name>A0A7R9QT15_9ACAR</name>
<evidence type="ECO:0000313" key="2">
    <source>
        <dbReference type="Proteomes" id="UP000728032"/>
    </source>
</evidence>
<sequence length="224" mass="25550">MAEEGDNECQQLVKRPKISSIDMKSTEEECYRKDCFDRYGDDLCGLVLSYLSLEDCFRFECLSKQWKRSVFAKRHTLVVDNKLLKKWGIIDNSKIRDINMKALLSVTNKCANIRSIQMTITSKATEVVFIVLMSLMSHSLNAIDVRFSDEIDVSIVDTILGEYGSLFTSISLPQSAINVFKSHNKSYTRLRCLSKTSLAEFPLSILFNETNELIVKNIVSSLMM</sequence>
<dbReference type="SUPFAM" id="SSF81383">
    <property type="entry name" value="F-box domain"/>
    <property type="match status" value="1"/>
</dbReference>
<dbReference type="InterPro" id="IPR036047">
    <property type="entry name" value="F-box-like_dom_sf"/>
</dbReference>
<reference evidence="1" key="1">
    <citation type="submission" date="2020-11" db="EMBL/GenBank/DDBJ databases">
        <authorList>
            <person name="Tran Van P."/>
        </authorList>
    </citation>
    <scope>NUCLEOTIDE SEQUENCE</scope>
</reference>
<dbReference type="AlphaFoldDB" id="A0A7R9QT15"/>
<evidence type="ECO:0008006" key="3">
    <source>
        <dbReference type="Google" id="ProtNLM"/>
    </source>
</evidence>
<accession>A0A7R9QT15</accession>
<dbReference type="EMBL" id="CAJPVJ010012995">
    <property type="protein sequence ID" value="CAG2174627.1"/>
    <property type="molecule type" value="Genomic_DNA"/>
</dbReference>
<evidence type="ECO:0000313" key="1">
    <source>
        <dbReference type="EMBL" id="CAD7657441.1"/>
    </source>
</evidence>
<organism evidence="1">
    <name type="scientific">Oppiella nova</name>
    <dbReference type="NCBI Taxonomy" id="334625"/>
    <lineage>
        <taxon>Eukaryota</taxon>
        <taxon>Metazoa</taxon>
        <taxon>Ecdysozoa</taxon>
        <taxon>Arthropoda</taxon>
        <taxon>Chelicerata</taxon>
        <taxon>Arachnida</taxon>
        <taxon>Acari</taxon>
        <taxon>Acariformes</taxon>
        <taxon>Sarcoptiformes</taxon>
        <taxon>Oribatida</taxon>
        <taxon>Brachypylina</taxon>
        <taxon>Oppioidea</taxon>
        <taxon>Oppiidae</taxon>
        <taxon>Oppiella</taxon>
    </lineage>
</organism>
<protein>
    <recommendedName>
        <fullName evidence="3">F-box domain-containing protein</fullName>
    </recommendedName>
</protein>
<proteinExistence type="predicted"/>
<dbReference type="EMBL" id="OC927820">
    <property type="protein sequence ID" value="CAD7657441.1"/>
    <property type="molecule type" value="Genomic_DNA"/>
</dbReference>
<dbReference type="OrthoDB" id="6478838at2759"/>
<gene>
    <name evidence="1" type="ORF">ONB1V03_LOCUS14071</name>
</gene>
<keyword evidence="2" id="KW-1185">Reference proteome</keyword>
<dbReference type="Proteomes" id="UP000728032">
    <property type="component" value="Unassembled WGS sequence"/>
</dbReference>